<dbReference type="PANTHER" id="PTHR33067">
    <property type="entry name" value="RNA-DIRECTED DNA POLYMERASE-RELATED"/>
    <property type="match status" value="1"/>
</dbReference>
<dbReference type="EMBL" id="JARPOI010000534">
    <property type="protein sequence ID" value="KAJ9128557.1"/>
    <property type="molecule type" value="Genomic_DNA"/>
</dbReference>
<keyword evidence="3" id="KW-1185">Reference proteome</keyword>
<proteinExistence type="predicted"/>
<name>A0ABQ9K9Z9_HEVBR</name>
<reference evidence="2 3" key="1">
    <citation type="journal article" date="2023" name="Plant Biotechnol. J.">
        <title>Chromosome-level wild Hevea brasiliensis genome provides new tools for genomic-assisted breeding and valuable loci to elevate rubber yield.</title>
        <authorList>
            <person name="Cheng H."/>
            <person name="Song X."/>
            <person name="Hu Y."/>
            <person name="Wu T."/>
            <person name="Yang Q."/>
            <person name="An Z."/>
            <person name="Feng S."/>
            <person name="Deng Z."/>
            <person name="Wu W."/>
            <person name="Zeng X."/>
            <person name="Tu M."/>
            <person name="Wang X."/>
            <person name="Huang H."/>
        </authorList>
    </citation>
    <scope>NUCLEOTIDE SEQUENCE [LARGE SCALE GENOMIC DNA]</scope>
    <source>
        <strain evidence="2">MT/VB/25A 57/8</strain>
    </source>
</reference>
<evidence type="ECO:0008006" key="4">
    <source>
        <dbReference type="Google" id="ProtNLM"/>
    </source>
</evidence>
<evidence type="ECO:0000313" key="3">
    <source>
        <dbReference type="Proteomes" id="UP001174677"/>
    </source>
</evidence>
<gene>
    <name evidence="2" type="ORF">P3X46_034882</name>
</gene>
<organism evidence="2 3">
    <name type="scientific">Hevea brasiliensis</name>
    <name type="common">Para rubber tree</name>
    <name type="synonym">Siphonia brasiliensis</name>
    <dbReference type="NCBI Taxonomy" id="3981"/>
    <lineage>
        <taxon>Eukaryota</taxon>
        <taxon>Viridiplantae</taxon>
        <taxon>Streptophyta</taxon>
        <taxon>Embryophyta</taxon>
        <taxon>Tracheophyta</taxon>
        <taxon>Spermatophyta</taxon>
        <taxon>Magnoliopsida</taxon>
        <taxon>eudicotyledons</taxon>
        <taxon>Gunneridae</taxon>
        <taxon>Pentapetalae</taxon>
        <taxon>rosids</taxon>
        <taxon>fabids</taxon>
        <taxon>Malpighiales</taxon>
        <taxon>Euphorbiaceae</taxon>
        <taxon>Crotonoideae</taxon>
        <taxon>Micrandreae</taxon>
        <taxon>Hevea</taxon>
    </lineage>
</organism>
<feature type="region of interest" description="Disordered" evidence="1">
    <location>
        <begin position="429"/>
        <end position="450"/>
    </location>
</feature>
<feature type="compositionally biased region" description="Low complexity" evidence="1">
    <location>
        <begin position="35"/>
        <end position="46"/>
    </location>
</feature>
<dbReference type="PANTHER" id="PTHR33067:SF31">
    <property type="entry name" value="RNA-DIRECTED DNA POLYMERASE"/>
    <property type="match status" value="1"/>
</dbReference>
<accession>A0ABQ9K9Z9</accession>
<evidence type="ECO:0000256" key="1">
    <source>
        <dbReference type="SAM" id="MobiDB-lite"/>
    </source>
</evidence>
<feature type="region of interest" description="Disordered" evidence="1">
    <location>
        <begin position="1"/>
        <end position="56"/>
    </location>
</feature>
<dbReference type="Proteomes" id="UP001174677">
    <property type="component" value="Unassembled WGS sequence"/>
</dbReference>
<feature type="non-terminal residue" evidence="2">
    <location>
        <position position="1"/>
    </location>
</feature>
<comment type="caution">
    <text evidence="2">The sequence shown here is derived from an EMBL/GenBank/DDBJ whole genome shotgun (WGS) entry which is preliminary data.</text>
</comment>
<evidence type="ECO:0000313" key="2">
    <source>
        <dbReference type="EMBL" id="KAJ9128557.1"/>
    </source>
</evidence>
<sequence>KTEKALRAESKRRKAEIKAQQQQERAQEQEELQEEMANNNNNNNNNRSVKDHAYPNIGDFMPTIRSTIDASSGGDLMEKSEDEAFSALDKIAYNNYQWSCERNEIKKPAGMFELDAMNMINAKKLVEEKGSKERESKEEEPKYVAPKAYMPPLPFPQRFEAKLDKQFGKFLEVLKSLHVTIPFTDALAQMPSYAKFLKEILSNKKKLEEFETKMKIGEMKSTTISLQLADRSIKFPIGIVENVPLKDDVHIPIILGRPFLATAGAVIDVKNGRLKLEVGEEKVEFNLFQAMKKKDDSNSCLRVDVIDEEVREVLKKQHPKDPLEACLVHNIKKGDEIEEQETTSSSKLEKSEAPKVELKPLPTNLRYAFLGQNSTYPVIVSAKLTDCEVEKLLRVLRKHRRIIGYTIDDIKGIHPSVCMHRILLENDHKASRESQRRLNPNMKEVVKKRS</sequence>
<protein>
    <recommendedName>
        <fullName evidence="4">Aspartic peptidase DDI1-type domain-containing protein</fullName>
    </recommendedName>
</protein>
<dbReference type="InterPro" id="IPR021109">
    <property type="entry name" value="Peptidase_aspartic_dom_sf"/>
</dbReference>
<dbReference type="Gene3D" id="2.40.70.10">
    <property type="entry name" value="Acid Proteases"/>
    <property type="match status" value="1"/>
</dbReference>